<dbReference type="Proteomes" id="UP000308181">
    <property type="component" value="Unassembled WGS sequence"/>
</dbReference>
<proteinExistence type="predicted"/>
<feature type="domain" description="NrS-1 polymerase-like helicase" evidence="1">
    <location>
        <begin position="451"/>
        <end position="559"/>
    </location>
</feature>
<sequence>MTTKENESSEKPQIMESYFQTRLNSLGITPKLSFGKNPYFKETKTGNIEIQYPTLNQDIAMTKTRMNPEAGKDYNYFQSQKGNFLFFPPNVLKAYTDKTPIETLYITIGEFKAVSADVNGLHCIGISNKYAFAQGEELHPDLVQIIEELEVQNITLILDADLFSLTWDFEEEPDKDLAQNLYSYFNAISKFRLLAKEKVKSVYLSVIRERLLNNDVKGLDDLFNYKKGTEEQIIEDLNRLTTAKSYFETINLSIENLSKIKSFLHINFLKGVPADFYSKYRYLIEEKEFTFLRGKYKWDKVHEGLMLTKHADSDNYMRVGCDFLRIIYVPNSKGVLMRKLEGWKSGEIQRDYVIGLGIKNFFNTIPKYFSFCNVPENKTELYKQEIENCYNLYYPLDHKLEVGEFPKTEAFLKHIFGEAILSSGFTNYQLALDWLTIIYQEPTQKLPAICLVSKEKNTGKSTFLFWLRDIYKENATIVGNNDFNDTFNDDYISKLIIGVDESFIDKKLIMETIKSRITDEVAKIRGLYSGRREIPFVAKFVMTSNNESNFIQIDDDENRFWINRVNPYKPGTENPLLRQELIKEIPAFLNYLKNRKVLHPFKNRLYFAPDLLVNDALKKVRQSSQDWLEKEIRMIFKDKFYEYRFHTLYYTSSEILDILNGGAAGYKFRRAAVSERLEDTFKMRNDKDIRVSQPSKEESPVTGFDCIAHNFEPKRGRLYTFKIEDFYTWQHIEQYFNYCTIEEIKKFRVNNNKTESLEALDI</sequence>
<dbReference type="AlphaFoldDB" id="A0A4U1C1D6"/>
<dbReference type="RefSeq" id="WP_136826831.1">
    <property type="nucleotide sequence ID" value="NZ_SWBP01000004.1"/>
</dbReference>
<dbReference type="OrthoDB" id="608366at2"/>
<organism evidence="2 3">
    <name type="scientific">Pedobacter cryophilus</name>
    <dbReference type="NCBI Taxonomy" id="2571271"/>
    <lineage>
        <taxon>Bacteria</taxon>
        <taxon>Pseudomonadati</taxon>
        <taxon>Bacteroidota</taxon>
        <taxon>Sphingobacteriia</taxon>
        <taxon>Sphingobacteriales</taxon>
        <taxon>Sphingobacteriaceae</taxon>
        <taxon>Pedobacter</taxon>
    </lineage>
</organism>
<keyword evidence="3" id="KW-1185">Reference proteome</keyword>
<accession>A0A4U1C1D6</accession>
<dbReference type="InterPro" id="IPR045455">
    <property type="entry name" value="NrS-1_pol-like_helicase"/>
</dbReference>
<dbReference type="Pfam" id="PF19263">
    <property type="entry name" value="DUF5906"/>
    <property type="match status" value="1"/>
</dbReference>
<evidence type="ECO:0000313" key="2">
    <source>
        <dbReference type="EMBL" id="TKB96867.1"/>
    </source>
</evidence>
<protein>
    <recommendedName>
        <fullName evidence="1">NrS-1 polymerase-like helicase domain-containing protein</fullName>
    </recommendedName>
</protein>
<reference evidence="2 3" key="1">
    <citation type="submission" date="2019-04" db="EMBL/GenBank/DDBJ databases">
        <title>Pedobacter sp. AR-3-17 sp. nov., isolated from Arctic soil.</title>
        <authorList>
            <person name="Dahal R.H."/>
            <person name="Kim D.-U."/>
        </authorList>
    </citation>
    <scope>NUCLEOTIDE SEQUENCE [LARGE SCALE GENOMIC DNA]</scope>
    <source>
        <strain evidence="2 3">AR-3-17</strain>
    </source>
</reference>
<gene>
    <name evidence="2" type="ORF">FA046_12375</name>
</gene>
<dbReference type="Gene3D" id="3.40.50.300">
    <property type="entry name" value="P-loop containing nucleotide triphosphate hydrolases"/>
    <property type="match status" value="1"/>
</dbReference>
<dbReference type="InterPro" id="IPR027417">
    <property type="entry name" value="P-loop_NTPase"/>
</dbReference>
<evidence type="ECO:0000313" key="3">
    <source>
        <dbReference type="Proteomes" id="UP000308181"/>
    </source>
</evidence>
<comment type="caution">
    <text evidence="2">The sequence shown here is derived from an EMBL/GenBank/DDBJ whole genome shotgun (WGS) entry which is preliminary data.</text>
</comment>
<evidence type="ECO:0000259" key="1">
    <source>
        <dbReference type="Pfam" id="PF19263"/>
    </source>
</evidence>
<name>A0A4U1C1D6_9SPHI</name>
<dbReference type="EMBL" id="SWBP01000004">
    <property type="protein sequence ID" value="TKB96867.1"/>
    <property type="molecule type" value="Genomic_DNA"/>
</dbReference>